<evidence type="ECO:0000313" key="2">
    <source>
        <dbReference type="Proteomes" id="UP000198937"/>
    </source>
</evidence>
<dbReference type="STRING" id="683228.GA0070617_2939"/>
<evidence type="ECO:0000313" key="1">
    <source>
        <dbReference type="EMBL" id="SCL55373.1"/>
    </source>
</evidence>
<dbReference type="AlphaFoldDB" id="A0A1C6UN77"/>
<dbReference type="EMBL" id="FMIA01000002">
    <property type="protein sequence ID" value="SCL55373.1"/>
    <property type="molecule type" value="Genomic_DNA"/>
</dbReference>
<protein>
    <recommendedName>
        <fullName evidence="3">Carboxypeptidase regulatory-like domain-containing protein</fullName>
    </recommendedName>
</protein>
<dbReference type="RefSeq" id="WP_091446411.1">
    <property type="nucleotide sequence ID" value="NZ_BMMJ01000016.1"/>
</dbReference>
<dbReference type="Proteomes" id="UP000198937">
    <property type="component" value="Unassembled WGS sequence"/>
</dbReference>
<gene>
    <name evidence="1" type="ORF">GA0070617_2939</name>
</gene>
<reference evidence="1 2" key="1">
    <citation type="submission" date="2016-06" db="EMBL/GenBank/DDBJ databases">
        <authorList>
            <person name="Kjaerup R.B."/>
            <person name="Dalgaard T.S."/>
            <person name="Juul-Madsen H.R."/>
        </authorList>
    </citation>
    <scope>NUCLEOTIDE SEQUENCE [LARGE SCALE GENOMIC DNA]</scope>
    <source>
        <strain evidence="1 2">DSM 45577</strain>
    </source>
</reference>
<dbReference type="OrthoDB" id="5193241at2"/>
<name>A0A1C6UN77_9ACTN</name>
<sequence>MEQWPPAADDALLAELGAALLDSGPVSEEFLNTALAAFSWRTVDAELALAELIFDSACDRESAGLLRSGGTDRTLTFRSGEVVIEIEVTATGIVGQLSPIGLGRVSARTTAGRYENVPTDSMGYFSMDSLPAGPVQFRARTGGHTVVTSWVSLR</sequence>
<organism evidence="1 2">
    <name type="scientific">Micromonospora yangpuensis</name>
    <dbReference type="NCBI Taxonomy" id="683228"/>
    <lineage>
        <taxon>Bacteria</taxon>
        <taxon>Bacillati</taxon>
        <taxon>Actinomycetota</taxon>
        <taxon>Actinomycetes</taxon>
        <taxon>Micromonosporales</taxon>
        <taxon>Micromonosporaceae</taxon>
        <taxon>Micromonospora</taxon>
    </lineage>
</organism>
<evidence type="ECO:0008006" key="3">
    <source>
        <dbReference type="Google" id="ProtNLM"/>
    </source>
</evidence>
<keyword evidence="2" id="KW-1185">Reference proteome</keyword>
<proteinExistence type="predicted"/>
<accession>A0A1C6UN77</accession>